<comment type="caution">
    <text evidence="1">The sequence shown here is derived from an EMBL/GenBank/DDBJ whole genome shotgun (WGS) entry which is preliminary data.</text>
</comment>
<keyword evidence="2" id="KW-1185">Reference proteome</keyword>
<dbReference type="Proteomes" id="UP000019113">
    <property type="component" value="Unassembled WGS sequence"/>
</dbReference>
<name>W1N3E4_9GAMM</name>
<organism evidence="1 2">
    <name type="scientific">Halomonas huangheensis</name>
    <dbReference type="NCBI Taxonomy" id="1178482"/>
    <lineage>
        <taxon>Bacteria</taxon>
        <taxon>Pseudomonadati</taxon>
        <taxon>Pseudomonadota</taxon>
        <taxon>Gammaproteobacteria</taxon>
        <taxon>Oceanospirillales</taxon>
        <taxon>Halomonadaceae</taxon>
        <taxon>Halomonas</taxon>
    </lineage>
</organism>
<reference evidence="1 2" key="1">
    <citation type="submission" date="2013-08" db="EMBL/GenBank/DDBJ databases">
        <title>draft genome of Halomonas huanghegensis, strain BJGMM-B45T.</title>
        <authorList>
            <person name="Miao C."/>
            <person name="Wan Y."/>
            <person name="Jin W."/>
        </authorList>
    </citation>
    <scope>NUCLEOTIDE SEQUENCE [LARGE SCALE GENOMIC DNA]</scope>
    <source>
        <strain evidence="1 2">BJGMM-B45</strain>
    </source>
</reference>
<dbReference type="eggNOG" id="ENOG5032SEG">
    <property type="taxonomic scope" value="Bacteria"/>
</dbReference>
<accession>W1N3E4</accession>
<sequence length="114" mass="13364">MRALEGTMDLTPIMNSTKWNELRLAMYNLGDFSPRFRTRCIENGYLAPWDGEWFCHFRECGYEIIEWVEIETTSLEQDRAVLAELSAIHVPGEKIQNGYKIYGYARVGQFIDYI</sequence>
<dbReference type="EMBL" id="AVBC01000045">
    <property type="protein sequence ID" value="ERL49480.1"/>
    <property type="molecule type" value="Genomic_DNA"/>
</dbReference>
<evidence type="ECO:0000313" key="1">
    <source>
        <dbReference type="EMBL" id="ERL49480.1"/>
    </source>
</evidence>
<dbReference type="InterPro" id="IPR046500">
    <property type="entry name" value="DUF6678"/>
</dbReference>
<evidence type="ECO:0000313" key="2">
    <source>
        <dbReference type="Proteomes" id="UP000019113"/>
    </source>
</evidence>
<dbReference type="Pfam" id="PF20383">
    <property type="entry name" value="DUF6678"/>
    <property type="match status" value="1"/>
</dbReference>
<dbReference type="RefSeq" id="WP_021820893.1">
    <property type="nucleotide sequence ID" value="NZ_AVBC01000045.1"/>
</dbReference>
<dbReference type="STRING" id="1178482.AR456_08120"/>
<gene>
    <name evidence="1" type="ORF">BJB45_06785</name>
</gene>
<proteinExistence type="predicted"/>
<dbReference type="AlphaFoldDB" id="W1N3E4"/>
<protein>
    <submittedName>
        <fullName evidence="1">Uncharacterized protein</fullName>
    </submittedName>
</protein>